<dbReference type="GO" id="GO:0003677">
    <property type="term" value="F:DNA binding"/>
    <property type="evidence" value="ECO:0007669"/>
    <property type="project" value="UniProtKB-KW"/>
</dbReference>
<dbReference type="InterPro" id="IPR036390">
    <property type="entry name" value="WH_DNA-bd_sf"/>
</dbReference>
<gene>
    <name evidence="2" type="ORF">JOE69_001649</name>
</gene>
<name>A0ABU1JAG3_9MICC</name>
<evidence type="ECO:0000313" key="3">
    <source>
        <dbReference type="Proteomes" id="UP001185069"/>
    </source>
</evidence>
<dbReference type="InterPro" id="IPR000835">
    <property type="entry name" value="HTH_MarR-typ"/>
</dbReference>
<dbReference type="InterPro" id="IPR036388">
    <property type="entry name" value="WH-like_DNA-bd_sf"/>
</dbReference>
<dbReference type="RefSeq" id="WP_309797719.1">
    <property type="nucleotide sequence ID" value="NZ_BAAAHY010000005.1"/>
</dbReference>
<dbReference type="PROSITE" id="PS50995">
    <property type="entry name" value="HTH_MARR_2"/>
    <property type="match status" value="1"/>
</dbReference>
<evidence type="ECO:0000313" key="2">
    <source>
        <dbReference type="EMBL" id="MDR6269411.1"/>
    </source>
</evidence>
<dbReference type="Proteomes" id="UP001185069">
    <property type="component" value="Unassembled WGS sequence"/>
</dbReference>
<proteinExistence type="predicted"/>
<dbReference type="Gene3D" id="1.10.10.10">
    <property type="entry name" value="Winged helix-like DNA-binding domain superfamily/Winged helix DNA-binding domain"/>
    <property type="match status" value="1"/>
</dbReference>
<dbReference type="PRINTS" id="PR00598">
    <property type="entry name" value="HTHMARR"/>
</dbReference>
<dbReference type="SUPFAM" id="SSF46785">
    <property type="entry name" value="Winged helix' DNA-binding domain"/>
    <property type="match status" value="1"/>
</dbReference>
<sequence>MTKLGVSSRSAAEAADSGLVEQWRSVQDAYLRTSNAIERELESKFDIGFSEFEILDLLAEYSPENCRMKDLALTSPLTQSALSRIVDRLEKAGMVERAACADDRRAMLVALTPLGRSVHAEAAVTQRAVLKECLGA</sequence>
<organism evidence="2 3">
    <name type="scientific">Arthrobacter russicus</name>
    <dbReference type="NCBI Taxonomy" id="172040"/>
    <lineage>
        <taxon>Bacteria</taxon>
        <taxon>Bacillati</taxon>
        <taxon>Actinomycetota</taxon>
        <taxon>Actinomycetes</taxon>
        <taxon>Micrococcales</taxon>
        <taxon>Micrococcaceae</taxon>
        <taxon>Arthrobacter</taxon>
    </lineage>
</organism>
<feature type="domain" description="HTH marR-type" evidence="1">
    <location>
        <begin position="1"/>
        <end position="136"/>
    </location>
</feature>
<dbReference type="InterPro" id="IPR039422">
    <property type="entry name" value="MarR/SlyA-like"/>
</dbReference>
<accession>A0ABU1JAG3</accession>
<dbReference type="SMART" id="SM00347">
    <property type="entry name" value="HTH_MARR"/>
    <property type="match status" value="1"/>
</dbReference>
<keyword evidence="2" id="KW-0238">DNA-binding</keyword>
<reference evidence="2 3" key="1">
    <citation type="submission" date="2023-07" db="EMBL/GenBank/DDBJ databases">
        <title>Sequencing the genomes of 1000 actinobacteria strains.</title>
        <authorList>
            <person name="Klenk H.-P."/>
        </authorList>
    </citation>
    <scope>NUCLEOTIDE SEQUENCE [LARGE SCALE GENOMIC DNA]</scope>
    <source>
        <strain evidence="2 3">DSM 14555</strain>
    </source>
</reference>
<keyword evidence="3" id="KW-1185">Reference proteome</keyword>
<evidence type="ECO:0000259" key="1">
    <source>
        <dbReference type="PROSITE" id="PS50995"/>
    </source>
</evidence>
<comment type="caution">
    <text evidence="2">The sequence shown here is derived from an EMBL/GenBank/DDBJ whole genome shotgun (WGS) entry which is preliminary data.</text>
</comment>
<dbReference type="EMBL" id="JAVDQF010000001">
    <property type="protein sequence ID" value="MDR6269411.1"/>
    <property type="molecule type" value="Genomic_DNA"/>
</dbReference>
<dbReference type="PANTHER" id="PTHR33164:SF99">
    <property type="entry name" value="MARR FAMILY REGULATORY PROTEIN"/>
    <property type="match status" value="1"/>
</dbReference>
<dbReference type="PANTHER" id="PTHR33164">
    <property type="entry name" value="TRANSCRIPTIONAL REGULATOR, MARR FAMILY"/>
    <property type="match status" value="1"/>
</dbReference>
<protein>
    <submittedName>
        <fullName evidence="2">DNA-binding MarR family transcriptional regulator</fullName>
    </submittedName>
</protein>
<dbReference type="Pfam" id="PF12802">
    <property type="entry name" value="MarR_2"/>
    <property type="match status" value="1"/>
</dbReference>